<sequence>MLPGYGLRIHEIVIPFCTPAKHYVHGIPTTSRKYKQLGKLRTREPISLKLPAALICPRYRFSEKYRSVGKYRSSIEMLKKPVYVFKQPLGNDGSYSFGIELKLETVNCVDGEHK</sequence>
<dbReference type="RefSeq" id="XP_033357511.1">
    <property type="nucleotide sequence ID" value="XM_033501620.1"/>
</dbReference>
<keyword evidence="1" id="KW-1185">Reference proteome</keyword>
<reference evidence="2" key="1">
    <citation type="submission" date="2025-08" db="UniProtKB">
        <authorList>
            <consortium name="RefSeq"/>
        </authorList>
    </citation>
    <scope>IDENTIFICATION</scope>
    <source>
        <tissue evidence="2">Muscle</tissue>
    </source>
</reference>
<accession>A0A6J3KZ72</accession>
<protein>
    <submittedName>
        <fullName evidence="2">Uncharacterized protein LOC117237549</fullName>
    </submittedName>
</protein>
<dbReference type="Proteomes" id="UP000504631">
    <property type="component" value="Unplaced"/>
</dbReference>
<name>A0A6J3KZ72_9HYME</name>
<evidence type="ECO:0000313" key="1">
    <source>
        <dbReference type="Proteomes" id="UP000504631"/>
    </source>
</evidence>
<evidence type="ECO:0000313" key="2">
    <source>
        <dbReference type="RefSeq" id="XP_033357511.1"/>
    </source>
</evidence>
<organism evidence="1 2">
    <name type="scientific">Bombus vosnesenskii</name>
    <dbReference type="NCBI Taxonomy" id="207650"/>
    <lineage>
        <taxon>Eukaryota</taxon>
        <taxon>Metazoa</taxon>
        <taxon>Ecdysozoa</taxon>
        <taxon>Arthropoda</taxon>
        <taxon>Hexapoda</taxon>
        <taxon>Insecta</taxon>
        <taxon>Pterygota</taxon>
        <taxon>Neoptera</taxon>
        <taxon>Endopterygota</taxon>
        <taxon>Hymenoptera</taxon>
        <taxon>Apocrita</taxon>
        <taxon>Aculeata</taxon>
        <taxon>Apoidea</taxon>
        <taxon>Anthophila</taxon>
        <taxon>Apidae</taxon>
        <taxon>Bombus</taxon>
        <taxon>Pyrobombus</taxon>
    </lineage>
</organism>
<dbReference type="AlphaFoldDB" id="A0A6J3KZ72"/>
<gene>
    <name evidence="2" type="primary">LOC117237549</name>
</gene>
<dbReference type="KEGG" id="bvk:117237549"/>
<dbReference type="GeneID" id="117237549"/>
<proteinExistence type="predicted"/>